<protein>
    <submittedName>
        <fullName evidence="1">Uncharacterized protein</fullName>
    </submittedName>
</protein>
<evidence type="ECO:0000313" key="2">
    <source>
        <dbReference type="Proteomes" id="UP000692954"/>
    </source>
</evidence>
<organism evidence="1 2">
    <name type="scientific">Paramecium sonneborni</name>
    <dbReference type="NCBI Taxonomy" id="65129"/>
    <lineage>
        <taxon>Eukaryota</taxon>
        <taxon>Sar</taxon>
        <taxon>Alveolata</taxon>
        <taxon>Ciliophora</taxon>
        <taxon>Intramacronucleata</taxon>
        <taxon>Oligohymenophorea</taxon>
        <taxon>Peniculida</taxon>
        <taxon>Parameciidae</taxon>
        <taxon>Paramecium</taxon>
    </lineage>
</organism>
<evidence type="ECO:0000313" key="1">
    <source>
        <dbReference type="EMBL" id="CAD8062709.1"/>
    </source>
</evidence>
<accession>A0A8S1L5J6</accession>
<keyword evidence="2" id="KW-1185">Reference proteome</keyword>
<comment type="caution">
    <text evidence="1">The sequence shown here is derived from an EMBL/GenBank/DDBJ whole genome shotgun (WGS) entry which is preliminary data.</text>
</comment>
<reference evidence="1" key="1">
    <citation type="submission" date="2021-01" db="EMBL/GenBank/DDBJ databases">
        <authorList>
            <consortium name="Genoscope - CEA"/>
            <person name="William W."/>
        </authorList>
    </citation>
    <scope>NUCLEOTIDE SEQUENCE</scope>
</reference>
<dbReference type="AlphaFoldDB" id="A0A8S1L5J6"/>
<gene>
    <name evidence="1" type="ORF">PSON_ATCC_30995.1.T0170005</name>
</gene>
<dbReference type="Proteomes" id="UP000692954">
    <property type="component" value="Unassembled WGS sequence"/>
</dbReference>
<proteinExistence type="predicted"/>
<dbReference type="EMBL" id="CAJJDN010000017">
    <property type="protein sequence ID" value="CAD8062709.1"/>
    <property type="molecule type" value="Genomic_DNA"/>
</dbReference>
<sequence>MCTIQIKIKSDFFLPVALTKNPYLLYKQNNKRSSQYIQSTAKRSYSKRRKYSFKFQSFVSPDNKSIKVCNLENNEI</sequence>
<name>A0A8S1L5J6_9CILI</name>